<comment type="caution">
    <text evidence="2">The sequence shown here is derived from an EMBL/GenBank/DDBJ whole genome shotgun (WGS) entry which is preliminary data.</text>
</comment>
<dbReference type="GO" id="GO:0006281">
    <property type="term" value="P:DNA repair"/>
    <property type="evidence" value="ECO:0007669"/>
    <property type="project" value="TreeGrafter"/>
</dbReference>
<dbReference type="Proteomes" id="UP001066276">
    <property type="component" value="Chromosome 1_1"/>
</dbReference>
<name>A0AAV7WYQ8_PLEWA</name>
<evidence type="ECO:0000256" key="1">
    <source>
        <dbReference type="SAM" id="MobiDB-lite"/>
    </source>
</evidence>
<dbReference type="EMBL" id="JANPWB010000001">
    <property type="protein sequence ID" value="KAJ1217915.1"/>
    <property type="molecule type" value="Genomic_DNA"/>
</dbReference>
<protein>
    <submittedName>
        <fullName evidence="2">Uncharacterized protein</fullName>
    </submittedName>
</protein>
<gene>
    <name evidence="2" type="ORF">NDU88_005502</name>
</gene>
<dbReference type="AlphaFoldDB" id="A0AAV7WYQ8"/>
<evidence type="ECO:0000313" key="2">
    <source>
        <dbReference type="EMBL" id="KAJ1217915.1"/>
    </source>
</evidence>
<dbReference type="PANTHER" id="PTHR46459">
    <property type="entry name" value="E1A-BINDING PROTEIN P400-RELATED"/>
    <property type="match status" value="1"/>
</dbReference>
<accession>A0AAV7WYQ8</accession>
<feature type="compositionally biased region" description="Polar residues" evidence="1">
    <location>
        <begin position="110"/>
        <end position="122"/>
    </location>
</feature>
<keyword evidence="3" id="KW-1185">Reference proteome</keyword>
<feature type="region of interest" description="Disordered" evidence="1">
    <location>
        <begin position="110"/>
        <end position="142"/>
    </location>
</feature>
<dbReference type="GO" id="GO:0003682">
    <property type="term" value="F:chromatin binding"/>
    <property type="evidence" value="ECO:0007669"/>
    <property type="project" value="TreeGrafter"/>
</dbReference>
<dbReference type="PANTHER" id="PTHR46459:SF1">
    <property type="entry name" value="E1A-BINDING PROTEIN P400"/>
    <property type="match status" value="1"/>
</dbReference>
<evidence type="ECO:0000313" key="3">
    <source>
        <dbReference type="Proteomes" id="UP001066276"/>
    </source>
</evidence>
<organism evidence="2 3">
    <name type="scientific">Pleurodeles waltl</name>
    <name type="common">Iberian ribbed newt</name>
    <dbReference type="NCBI Taxonomy" id="8319"/>
    <lineage>
        <taxon>Eukaryota</taxon>
        <taxon>Metazoa</taxon>
        <taxon>Chordata</taxon>
        <taxon>Craniata</taxon>
        <taxon>Vertebrata</taxon>
        <taxon>Euteleostomi</taxon>
        <taxon>Amphibia</taxon>
        <taxon>Batrachia</taxon>
        <taxon>Caudata</taxon>
        <taxon>Salamandroidea</taxon>
        <taxon>Salamandridae</taxon>
        <taxon>Pleurodelinae</taxon>
        <taxon>Pleurodeles</taxon>
    </lineage>
</organism>
<dbReference type="GO" id="GO:0000812">
    <property type="term" value="C:Swr1 complex"/>
    <property type="evidence" value="ECO:0007669"/>
    <property type="project" value="TreeGrafter"/>
</dbReference>
<proteinExistence type="predicted"/>
<sequence length="155" mass="17053">MVLQAYLRQNNLEMEEVDQLEVINDEQIHRISPMTGTANAVEIEVFERQSVTTQADPFKWPRLEVACHGMVFQHPEVPSGVPLQQLMLTAQGGMPSTVQMTGQKLSQQQFVQSKGSPAQNAGSLHAPLPQLPTRLQPSGLPMASIPSAMQLAQQQ</sequence>
<reference evidence="2" key="1">
    <citation type="journal article" date="2022" name="bioRxiv">
        <title>Sequencing and chromosome-scale assembly of the giantPleurodeles waltlgenome.</title>
        <authorList>
            <person name="Brown T."/>
            <person name="Elewa A."/>
            <person name="Iarovenko S."/>
            <person name="Subramanian E."/>
            <person name="Araus A.J."/>
            <person name="Petzold A."/>
            <person name="Susuki M."/>
            <person name="Suzuki K.-i.T."/>
            <person name="Hayashi T."/>
            <person name="Toyoda A."/>
            <person name="Oliveira C."/>
            <person name="Osipova E."/>
            <person name="Leigh N.D."/>
            <person name="Simon A."/>
            <person name="Yun M.H."/>
        </authorList>
    </citation>
    <scope>NUCLEOTIDE SEQUENCE</scope>
    <source>
        <strain evidence="2">20211129_DDA</strain>
        <tissue evidence="2">Liver</tissue>
    </source>
</reference>
<dbReference type="GO" id="GO:0035267">
    <property type="term" value="C:NuA4 histone acetyltransferase complex"/>
    <property type="evidence" value="ECO:0007669"/>
    <property type="project" value="TreeGrafter"/>
</dbReference>